<dbReference type="Proteomes" id="UP000236654">
    <property type="component" value="Unassembled WGS sequence"/>
</dbReference>
<dbReference type="EMBL" id="PJNI01000027">
    <property type="protein sequence ID" value="PKR79489.1"/>
    <property type="molecule type" value="Genomic_DNA"/>
</dbReference>
<reference evidence="1 2" key="1">
    <citation type="submission" date="2017-12" db="EMBL/GenBank/DDBJ databases">
        <title>The draft genome sequence of Brumimicrobium saltpan LHR20.</title>
        <authorList>
            <person name="Do Z.-J."/>
            <person name="Luo H.-R."/>
        </authorList>
    </citation>
    <scope>NUCLEOTIDE SEQUENCE [LARGE SCALE GENOMIC DNA]</scope>
    <source>
        <strain evidence="1 2">LHR20</strain>
    </source>
</reference>
<name>A0A2I0QYV5_9FLAO</name>
<dbReference type="AlphaFoldDB" id="A0A2I0QYV5"/>
<dbReference type="RefSeq" id="WP_101335800.1">
    <property type="nucleotide sequence ID" value="NZ_PJNI01000027.1"/>
</dbReference>
<evidence type="ECO:0000313" key="2">
    <source>
        <dbReference type="Proteomes" id="UP000236654"/>
    </source>
</evidence>
<comment type="caution">
    <text evidence="1">The sequence shown here is derived from an EMBL/GenBank/DDBJ whole genome shotgun (WGS) entry which is preliminary data.</text>
</comment>
<gene>
    <name evidence="1" type="ORF">CW751_14780</name>
</gene>
<organism evidence="1 2">
    <name type="scientific">Brumimicrobium salinarum</name>
    <dbReference type="NCBI Taxonomy" id="2058658"/>
    <lineage>
        <taxon>Bacteria</taxon>
        <taxon>Pseudomonadati</taxon>
        <taxon>Bacteroidota</taxon>
        <taxon>Flavobacteriia</taxon>
        <taxon>Flavobacteriales</taxon>
        <taxon>Crocinitomicaceae</taxon>
        <taxon>Brumimicrobium</taxon>
    </lineage>
</organism>
<evidence type="ECO:0008006" key="3">
    <source>
        <dbReference type="Google" id="ProtNLM"/>
    </source>
</evidence>
<keyword evidence="2" id="KW-1185">Reference proteome</keyword>
<evidence type="ECO:0000313" key="1">
    <source>
        <dbReference type="EMBL" id="PKR79489.1"/>
    </source>
</evidence>
<accession>A0A2I0QYV5</accession>
<sequence length="212" mass="24244">MGLGLEFEWENKKNNFVLGLSWNQDIASVSAREVYMSTNGKGDWNNYFNQELKTRKSFETHRFSLNISKPMFNKSVALKLGVGLLFSPSGNKPGEDLYYNTYSFDPFHLEESLIIGRTYSALANHRFSFNLSLGVSTIIQWNNKYLFTLDLIYSQGFKNITAGSFMYSIIDLDSGNETNLDYGLYSRGSGFIFQLSRKINITSIIRKAHNNK</sequence>
<protein>
    <recommendedName>
        <fullName evidence="3">DUF5723 domain-containing protein</fullName>
    </recommendedName>
</protein>
<dbReference type="OrthoDB" id="1466642at2"/>
<proteinExistence type="predicted"/>